<name>A0ABR3AHW8_PHYBL</name>
<dbReference type="PROSITE" id="PS50181">
    <property type="entry name" value="FBOX"/>
    <property type="match status" value="1"/>
</dbReference>
<dbReference type="SUPFAM" id="SSF81383">
    <property type="entry name" value="F-box domain"/>
    <property type="match status" value="1"/>
</dbReference>
<dbReference type="Proteomes" id="UP001448207">
    <property type="component" value="Unassembled WGS sequence"/>
</dbReference>
<reference evidence="2 3" key="1">
    <citation type="submission" date="2024-04" db="EMBL/GenBank/DDBJ databases">
        <title>Symmetric and asymmetric DNA N6-adenine methylation regulates different biological responses in Mucorales.</title>
        <authorList>
            <consortium name="Lawrence Berkeley National Laboratory"/>
            <person name="Lax C."/>
            <person name="Mondo S.J."/>
            <person name="Osorio-Concepcion M."/>
            <person name="Muszewska A."/>
            <person name="Corrochano-Luque M."/>
            <person name="Gutierrez G."/>
            <person name="Riley R."/>
            <person name="Lipzen A."/>
            <person name="Guo J."/>
            <person name="Hundley H."/>
            <person name="Amirebrahimi M."/>
            <person name="Ng V."/>
            <person name="Lorenzo-Gutierrez D."/>
            <person name="Binder U."/>
            <person name="Yang J."/>
            <person name="Song Y."/>
            <person name="Canovas D."/>
            <person name="Navarro E."/>
            <person name="Freitag M."/>
            <person name="Gabaldon T."/>
            <person name="Grigoriev I.V."/>
            <person name="Corrochano L.M."/>
            <person name="Nicolas F.E."/>
            <person name="Garre V."/>
        </authorList>
    </citation>
    <scope>NUCLEOTIDE SEQUENCE [LARGE SCALE GENOMIC DNA]</scope>
    <source>
        <strain evidence="2 3">L51</strain>
    </source>
</reference>
<keyword evidence="3" id="KW-1185">Reference proteome</keyword>
<dbReference type="InterPro" id="IPR036047">
    <property type="entry name" value="F-box-like_dom_sf"/>
</dbReference>
<evidence type="ECO:0000313" key="3">
    <source>
        <dbReference type="Proteomes" id="UP001448207"/>
    </source>
</evidence>
<accession>A0ABR3AHW8</accession>
<dbReference type="CDD" id="cd09917">
    <property type="entry name" value="F-box_SF"/>
    <property type="match status" value="1"/>
</dbReference>
<evidence type="ECO:0000259" key="1">
    <source>
        <dbReference type="PROSITE" id="PS50181"/>
    </source>
</evidence>
<protein>
    <recommendedName>
        <fullName evidence="1">F-box domain-containing protein</fullName>
    </recommendedName>
</protein>
<dbReference type="EMBL" id="JBCLYO010000046">
    <property type="protein sequence ID" value="KAL0073984.1"/>
    <property type="molecule type" value="Genomic_DNA"/>
</dbReference>
<dbReference type="InterPro" id="IPR001810">
    <property type="entry name" value="F-box_dom"/>
</dbReference>
<comment type="caution">
    <text evidence="2">The sequence shown here is derived from an EMBL/GenBank/DDBJ whole genome shotgun (WGS) entry which is preliminary data.</text>
</comment>
<dbReference type="Pfam" id="PF12937">
    <property type="entry name" value="F-box-like"/>
    <property type="match status" value="1"/>
</dbReference>
<proteinExistence type="predicted"/>
<feature type="domain" description="F-box" evidence="1">
    <location>
        <begin position="1"/>
        <end position="45"/>
    </location>
</feature>
<dbReference type="SMART" id="SM00256">
    <property type="entry name" value="FBOX"/>
    <property type="match status" value="1"/>
</dbReference>
<sequence length="315" mass="37041">MTASELPSEILSQIAEHLLTKDILAGPITCKTWRYIFQYYLWRDIQIDSTDTLEHIYNMIKPYNNTSIPHGSMTFDTLHQILPQMSYFKAYLGAANELPSTLERIPRTLPAISVTTLDIKFKNFFALWLYYFNYKYPNLQFLRLDISIGYHNWWPAVLTQDVTYTYPLNPNRLQHLETLELITEEISMRTHLVFWQFIYPLKAPIKNLKYIATSSHSTAQHYAANVKSFLQSFSETLETLSVEGKLFFYIKQCPELELSSYSPFLKDLHIKSCGFSIDLALREKKWGFRWGFSWRFSLGLSWRFSRIAVESLVPF</sequence>
<organism evidence="2 3">
    <name type="scientific">Phycomyces blakesleeanus</name>
    <dbReference type="NCBI Taxonomy" id="4837"/>
    <lineage>
        <taxon>Eukaryota</taxon>
        <taxon>Fungi</taxon>
        <taxon>Fungi incertae sedis</taxon>
        <taxon>Mucoromycota</taxon>
        <taxon>Mucoromycotina</taxon>
        <taxon>Mucoromycetes</taxon>
        <taxon>Mucorales</taxon>
        <taxon>Phycomycetaceae</taxon>
        <taxon>Phycomyces</taxon>
    </lineage>
</organism>
<evidence type="ECO:0000313" key="2">
    <source>
        <dbReference type="EMBL" id="KAL0073984.1"/>
    </source>
</evidence>
<gene>
    <name evidence="2" type="ORF">J3Q64DRAFT_1842367</name>
</gene>
<dbReference type="Gene3D" id="1.20.1280.50">
    <property type="match status" value="1"/>
</dbReference>